<organism evidence="8 9">
    <name type="scientific">Paenibacillus soyae</name>
    <dbReference type="NCBI Taxonomy" id="2969249"/>
    <lineage>
        <taxon>Bacteria</taxon>
        <taxon>Bacillati</taxon>
        <taxon>Bacillota</taxon>
        <taxon>Bacilli</taxon>
        <taxon>Bacillales</taxon>
        <taxon>Paenibacillaceae</taxon>
        <taxon>Paenibacillus</taxon>
    </lineage>
</organism>
<evidence type="ECO:0000313" key="8">
    <source>
        <dbReference type="EMBL" id="MCR2807672.1"/>
    </source>
</evidence>
<dbReference type="InterPro" id="IPR018062">
    <property type="entry name" value="HTH_AraC-typ_CS"/>
</dbReference>
<dbReference type="PANTHER" id="PTHR43280:SF28">
    <property type="entry name" value="HTH-TYPE TRANSCRIPTIONAL ACTIVATOR RHAS"/>
    <property type="match status" value="1"/>
</dbReference>
<evidence type="ECO:0000256" key="2">
    <source>
        <dbReference type="ARBA" id="ARBA00023125"/>
    </source>
</evidence>
<dbReference type="Pfam" id="PF00072">
    <property type="entry name" value="Response_reg"/>
    <property type="match status" value="1"/>
</dbReference>
<dbReference type="RefSeq" id="WP_257452352.1">
    <property type="nucleotide sequence ID" value="NZ_JANIPJ010000031.1"/>
</dbReference>
<dbReference type="InterPro" id="IPR020449">
    <property type="entry name" value="Tscrpt_reg_AraC-type_HTH"/>
</dbReference>
<gene>
    <name evidence="8" type="ORF">NQZ67_27655</name>
</gene>
<evidence type="ECO:0000313" key="9">
    <source>
        <dbReference type="Proteomes" id="UP001141950"/>
    </source>
</evidence>
<dbReference type="AlphaFoldDB" id="A0A9X2N262"/>
<evidence type="ECO:0000256" key="3">
    <source>
        <dbReference type="ARBA" id="ARBA00023163"/>
    </source>
</evidence>
<dbReference type="PROSITE" id="PS50110">
    <property type="entry name" value="RESPONSE_REGULATORY"/>
    <property type="match status" value="1"/>
</dbReference>
<dbReference type="PRINTS" id="PR00032">
    <property type="entry name" value="HTHARAC"/>
</dbReference>
<dbReference type="SUPFAM" id="SSF46689">
    <property type="entry name" value="Homeodomain-like"/>
    <property type="match status" value="2"/>
</dbReference>
<dbReference type="GO" id="GO:0003700">
    <property type="term" value="F:DNA-binding transcription factor activity"/>
    <property type="evidence" value="ECO:0007669"/>
    <property type="project" value="InterPro"/>
</dbReference>
<keyword evidence="9" id="KW-1185">Reference proteome</keyword>
<sequence>MIQALIVDDEPTHIAGLVRHVGWEELGYAPPLTAHSGAAALEVLRSHNVDVLISDVSMPLMTGIELVSRSKELGYRLQVLMVSGYNEFEFVQEAIHVGAQAYVLKPIKIEEVEAKLTAFRAAIEKQRDIEAETNELQEKVSGSLDVVKERFVHDLVLDGLADPDMKESWVKLLELPDLSRGVVMISFGYDRYLDGGRDARSRIVRGSGFLKAVKVSLSDFEGVIAANLGAEEVVAVHLNPLPEEQVRMDKGISFVQQWIREQYGSSVTVGISRLCKDWSEVPLAYKRVKFMMAKARLLEGGQVLYEERLDETEFLEHRVREEYIPEIVRMLEKTEELPRAVDYAGSVLDMLMAHHSFAYIQAFGFGLLSELARRRKTEDGAPSDPNIPAWQRLIDCSAASQVKEAVMDYIARHAEAELNKQNGQQHHLIQRVAGYIEAHIHENVTVKQLAELHHLNASYLSVLFKKSTGKTISEFVQETRMNRAMELLRDPHVKVYEVAEQVGFQTAAYFAYLFKKTTGYTPQEYRDYYY</sequence>
<dbReference type="GO" id="GO:0043565">
    <property type="term" value="F:sequence-specific DNA binding"/>
    <property type="evidence" value="ECO:0007669"/>
    <property type="project" value="InterPro"/>
</dbReference>
<keyword evidence="3" id="KW-0804">Transcription</keyword>
<accession>A0A9X2N262</accession>
<dbReference type="GO" id="GO:0000160">
    <property type="term" value="P:phosphorelay signal transduction system"/>
    <property type="evidence" value="ECO:0007669"/>
    <property type="project" value="InterPro"/>
</dbReference>
<keyword evidence="2" id="KW-0238">DNA-binding</keyword>
<dbReference type="PANTHER" id="PTHR43280">
    <property type="entry name" value="ARAC-FAMILY TRANSCRIPTIONAL REGULATOR"/>
    <property type="match status" value="1"/>
</dbReference>
<dbReference type="SUPFAM" id="SSF52172">
    <property type="entry name" value="CheY-like"/>
    <property type="match status" value="1"/>
</dbReference>
<evidence type="ECO:0000256" key="5">
    <source>
        <dbReference type="SAM" id="Coils"/>
    </source>
</evidence>
<feature type="domain" description="Response regulatory" evidence="7">
    <location>
        <begin position="3"/>
        <end position="120"/>
    </location>
</feature>
<dbReference type="CDD" id="cd17536">
    <property type="entry name" value="REC_YesN-like"/>
    <property type="match status" value="1"/>
</dbReference>
<keyword evidence="1" id="KW-0805">Transcription regulation</keyword>
<protein>
    <submittedName>
        <fullName evidence="8">Response regulator</fullName>
    </submittedName>
</protein>
<dbReference type="InterPro" id="IPR009057">
    <property type="entry name" value="Homeodomain-like_sf"/>
</dbReference>
<dbReference type="Proteomes" id="UP001141950">
    <property type="component" value="Unassembled WGS sequence"/>
</dbReference>
<dbReference type="InterPro" id="IPR011006">
    <property type="entry name" value="CheY-like_superfamily"/>
</dbReference>
<keyword evidence="4" id="KW-0597">Phosphoprotein</keyword>
<proteinExistence type="predicted"/>
<dbReference type="SMART" id="SM00448">
    <property type="entry name" value="REC"/>
    <property type="match status" value="1"/>
</dbReference>
<dbReference type="Pfam" id="PF12833">
    <property type="entry name" value="HTH_18"/>
    <property type="match status" value="1"/>
</dbReference>
<dbReference type="EMBL" id="JANIPJ010000031">
    <property type="protein sequence ID" value="MCR2807672.1"/>
    <property type="molecule type" value="Genomic_DNA"/>
</dbReference>
<dbReference type="PROSITE" id="PS00041">
    <property type="entry name" value="HTH_ARAC_FAMILY_1"/>
    <property type="match status" value="1"/>
</dbReference>
<feature type="domain" description="HTH araC/xylS-type" evidence="6">
    <location>
        <begin position="430"/>
        <end position="528"/>
    </location>
</feature>
<evidence type="ECO:0000259" key="7">
    <source>
        <dbReference type="PROSITE" id="PS50110"/>
    </source>
</evidence>
<comment type="caution">
    <text evidence="8">The sequence shown here is derived from an EMBL/GenBank/DDBJ whole genome shotgun (WGS) entry which is preliminary data.</text>
</comment>
<feature type="coiled-coil region" evidence="5">
    <location>
        <begin position="109"/>
        <end position="139"/>
    </location>
</feature>
<name>A0A9X2N262_9BACL</name>
<feature type="modified residue" description="4-aspartylphosphate" evidence="4">
    <location>
        <position position="55"/>
    </location>
</feature>
<evidence type="ECO:0000256" key="4">
    <source>
        <dbReference type="PROSITE-ProRule" id="PRU00169"/>
    </source>
</evidence>
<evidence type="ECO:0000256" key="1">
    <source>
        <dbReference type="ARBA" id="ARBA00023015"/>
    </source>
</evidence>
<dbReference type="SMART" id="SM00342">
    <property type="entry name" value="HTH_ARAC"/>
    <property type="match status" value="1"/>
</dbReference>
<evidence type="ECO:0000259" key="6">
    <source>
        <dbReference type="PROSITE" id="PS01124"/>
    </source>
</evidence>
<dbReference type="InterPro" id="IPR001789">
    <property type="entry name" value="Sig_transdc_resp-reg_receiver"/>
</dbReference>
<dbReference type="Gene3D" id="3.40.50.2300">
    <property type="match status" value="1"/>
</dbReference>
<dbReference type="Gene3D" id="1.10.10.60">
    <property type="entry name" value="Homeodomain-like"/>
    <property type="match status" value="2"/>
</dbReference>
<dbReference type="PROSITE" id="PS01124">
    <property type="entry name" value="HTH_ARAC_FAMILY_2"/>
    <property type="match status" value="1"/>
</dbReference>
<reference evidence="8" key="1">
    <citation type="submission" date="2022-08" db="EMBL/GenBank/DDBJ databases">
        <title>The genomic sequence of strain Paenibacillus sp. SCIV0701.</title>
        <authorList>
            <person name="Zhao H."/>
        </authorList>
    </citation>
    <scope>NUCLEOTIDE SEQUENCE</scope>
    <source>
        <strain evidence="8">SCIV0701</strain>
    </source>
</reference>
<dbReference type="InterPro" id="IPR018060">
    <property type="entry name" value="HTH_AraC"/>
</dbReference>
<keyword evidence="5" id="KW-0175">Coiled coil</keyword>